<accession>A0A6G0TLL6</accession>
<dbReference type="Proteomes" id="UP000475862">
    <property type="component" value="Unassembled WGS sequence"/>
</dbReference>
<sequence length="200" mass="21583">MQRIFYFYFSSRSAQGYKPRISGSAISPTYMGIMVHMAPHPTPCSIRPTYSIRAAFGNAIINQPKTTCASPTMSDTRRPNTDDTAPAGTAPITAPTPNSEHAVAAAIDDTSKLTAVPFSNIVIVGDDHPRTVPMTNEPRDAATAKTKHVHIISISDFGSLIMDCSAEFWQGLNCTSYLNTSYCADASFKSPSTVCLIDKL</sequence>
<dbReference type="EMBL" id="VYZN01000028">
    <property type="protein sequence ID" value="KAE9534466.1"/>
    <property type="molecule type" value="Genomic_DNA"/>
</dbReference>
<comment type="caution">
    <text evidence="2">The sequence shown here is derived from an EMBL/GenBank/DDBJ whole genome shotgun (WGS) entry which is preliminary data.</text>
</comment>
<keyword evidence="3" id="KW-1185">Reference proteome</keyword>
<name>A0A6G0TLL6_APHGL</name>
<feature type="compositionally biased region" description="Low complexity" evidence="1">
    <location>
        <begin position="84"/>
        <end position="97"/>
    </location>
</feature>
<protein>
    <submittedName>
        <fullName evidence="2">Uncharacterized protein</fullName>
    </submittedName>
</protein>
<evidence type="ECO:0000313" key="2">
    <source>
        <dbReference type="EMBL" id="KAE9534466.1"/>
    </source>
</evidence>
<gene>
    <name evidence="2" type="ORF">AGLY_008556</name>
</gene>
<dbReference type="AlphaFoldDB" id="A0A6G0TLL6"/>
<proteinExistence type="predicted"/>
<evidence type="ECO:0000256" key="1">
    <source>
        <dbReference type="SAM" id="MobiDB-lite"/>
    </source>
</evidence>
<evidence type="ECO:0000313" key="3">
    <source>
        <dbReference type="Proteomes" id="UP000475862"/>
    </source>
</evidence>
<feature type="region of interest" description="Disordered" evidence="1">
    <location>
        <begin position="67"/>
        <end position="97"/>
    </location>
</feature>
<organism evidence="2 3">
    <name type="scientific">Aphis glycines</name>
    <name type="common">Soybean aphid</name>
    <dbReference type="NCBI Taxonomy" id="307491"/>
    <lineage>
        <taxon>Eukaryota</taxon>
        <taxon>Metazoa</taxon>
        <taxon>Ecdysozoa</taxon>
        <taxon>Arthropoda</taxon>
        <taxon>Hexapoda</taxon>
        <taxon>Insecta</taxon>
        <taxon>Pterygota</taxon>
        <taxon>Neoptera</taxon>
        <taxon>Paraneoptera</taxon>
        <taxon>Hemiptera</taxon>
        <taxon>Sternorrhyncha</taxon>
        <taxon>Aphidomorpha</taxon>
        <taxon>Aphidoidea</taxon>
        <taxon>Aphididae</taxon>
        <taxon>Aphidini</taxon>
        <taxon>Aphis</taxon>
        <taxon>Aphis</taxon>
    </lineage>
</organism>
<reference evidence="2 3" key="1">
    <citation type="submission" date="2019-08" db="EMBL/GenBank/DDBJ databases">
        <title>The genome of the soybean aphid Biotype 1, its phylome, world population structure and adaptation to the North American continent.</title>
        <authorList>
            <person name="Giordano R."/>
            <person name="Donthu R.K."/>
            <person name="Hernandez A.G."/>
            <person name="Wright C.L."/>
            <person name="Zimin A.V."/>
        </authorList>
    </citation>
    <scope>NUCLEOTIDE SEQUENCE [LARGE SCALE GENOMIC DNA]</scope>
    <source>
        <tissue evidence="2">Whole aphids</tissue>
    </source>
</reference>